<feature type="domain" description="HAT C-terminal dimerisation" evidence="2">
    <location>
        <begin position="28"/>
        <end position="79"/>
    </location>
</feature>
<protein>
    <recommendedName>
        <fullName evidence="2">HAT C-terminal dimerisation domain-containing protein</fullName>
    </recommendedName>
</protein>
<accession>A0ABR0B6N1</accession>
<keyword evidence="4" id="KW-1185">Reference proteome</keyword>
<dbReference type="Pfam" id="PF05699">
    <property type="entry name" value="Dimer_Tnp_hAT"/>
    <property type="match status" value="1"/>
</dbReference>
<evidence type="ECO:0000313" key="4">
    <source>
        <dbReference type="Proteomes" id="UP001234178"/>
    </source>
</evidence>
<name>A0ABR0B6N1_9CRUS</name>
<proteinExistence type="predicted"/>
<evidence type="ECO:0000256" key="1">
    <source>
        <dbReference type="SAM" id="MobiDB-lite"/>
    </source>
</evidence>
<feature type="region of interest" description="Disordered" evidence="1">
    <location>
        <begin position="213"/>
        <end position="259"/>
    </location>
</feature>
<dbReference type="Proteomes" id="UP001234178">
    <property type="component" value="Unassembled WGS sequence"/>
</dbReference>
<evidence type="ECO:0000259" key="2">
    <source>
        <dbReference type="Pfam" id="PF05699"/>
    </source>
</evidence>
<feature type="compositionally biased region" description="Gly residues" evidence="1">
    <location>
        <begin position="220"/>
        <end position="243"/>
    </location>
</feature>
<sequence length="259" mass="28689">MPFEDEPVLIILRKRVLTQKLDGKPRDPNCSFCISFLFSMPFSNATAERELSAFKLIKTDHRNSLNNVTVTSLMRIKHWGVNEDHFASNVVIKKYLSIKRHRSGRRRQWSNGLRRHLLRSLGQHRLTSRLSLPGRLSLPSHISLPGRISLVSQQNFTIQQSFAVQLSVTDRFNLHGRLRMTNRISLTIRPSLNDQICNEFAIKFNLFEKGFTSDPPGDTGSDGVGTGGVDGGGTGEVDGGGTGCPSMDLTTSPVGSASI</sequence>
<organism evidence="3 4">
    <name type="scientific">Daphnia magna</name>
    <dbReference type="NCBI Taxonomy" id="35525"/>
    <lineage>
        <taxon>Eukaryota</taxon>
        <taxon>Metazoa</taxon>
        <taxon>Ecdysozoa</taxon>
        <taxon>Arthropoda</taxon>
        <taxon>Crustacea</taxon>
        <taxon>Branchiopoda</taxon>
        <taxon>Diplostraca</taxon>
        <taxon>Cladocera</taxon>
        <taxon>Anomopoda</taxon>
        <taxon>Daphniidae</taxon>
        <taxon>Daphnia</taxon>
    </lineage>
</organism>
<dbReference type="InterPro" id="IPR008906">
    <property type="entry name" value="HATC_C_dom"/>
</dbReference>
<comment type="caution">
    <text evidence="3">The sequence shown here is derived from an EMBL/GenBank/DDBJ whole genome shotgun (WGS) entry which is preliminary data.</text>
</comment>
<gene>
    <name evidence="3" type="ORF">OUZ56_029378</name>
</gene>
<dbReference type="EMBL" id="JAOYFB010000040">
    <property type="protein sequence ID" value="KAK4037341.1"/>
    <property type="molecule type" value="Genomic_DNA"/>
</dbReference>
<feature type="compositionally biased region" description="Polar residues" evidence="1">
    <location>
        <begin position="248"/>
        <end position="259"/>
    </location>
</feature>
<reference evidence="3 4" key="1">
    <citation type="journal article" date="2023" name="Nucleic Acids Res.">
        <title>The hologenome of Daphnia magna reveals possible DNA methylation and microbiome-mediated evolution of the host genome.</title>
        <authorList>
            <person name="Chaturvedi A."/>
            <person name="Li X."/>
            <person name="Dhandapani V."/>
            <person name="Marshall H."/>
            <person name="Kissane S."/>
            <person name="Cuenca-Cambronero M."/>
            <person name="Asole G."/>
            <person name="Calvet F."/>
            <person name="Ruiz-Romero M."/>
            <person name="Marangio P."/>
            <person name="Guigo R."/>
            <person name="Rago D."/>
            <person name="Mirbahai L."/>
            <person name="Eastwood N."/>
            <person name="Colbourne J.K."/>
            <person name="Zhou J."/>
            <person name="Mallon E."/>
            <person name="Orsini L."/>
        </authorList>
    </citation>
    <scope>NUCLEOTIDE SEQUENCE [LARGE SCALE GENOMIC DNA]</scope>
    <source>
        <strain evidence="3">LRV0_1</strain>
    </source>
</reference>
<evidence type="ECO:0000313" key="3">
    <source>
        <dbReference type="EMBL" id="KAK4037341.1"/>
    </source>
</evidence>